<dbReference type="InterPro" id="IPR051679">
    <property type="entry name" value="DASS-Related_Transporters"/>
</dbReference>
<evidence type="ECO:0000313" key="9">
    <source>
        <dbReference type="EMBL" id="PTV93306.1"/>
    </source>
</evidence>
<feature type="transmembrane region" description="Helical" evidence="7">
    <location>
        <begin position="139"/>
        <end position="161"/>
    </location>
</feature>
<dbReference type="GO" id="GO:0008324">
    <property type="term" value="F:monoatomic cation transmembrane transporter activity"/>
    <property type="evidence" value="ECO:0007669"/>
    <property type="project" value="InterPro"/>
</dbReference>
<dbReference type="Pfam" id="PF02080">
    <property type="entry name" value="TrkA_C"/>
    <property type="match status" value="2"/>
</dbReference>
<dbReference type="Gene3D" id="3.30.70.1450">
    <property type="entry name" value="Regulator of K+ conductance, C-terminal domain"/>
    <property type="match status" value="2"/>
</dbReference>
<feature type="domain" description="RCK C-terminal" evidence="8">
    <location>
        <begin position="216"/>
        <end position="300"/>
    </location>
</feature>
<keyword evidence="3 7" id="KW-0812">Transmembrane</keyword>
<evidence type="ECO:0000256" key="3">
    <source>
        <dbReference type="ARBA" id="ARBA00022692"/>
    </source>
</evidence>
<dbReference type="EMBL" id="QAXS01000044">
    <property type="protein sequence ID" value="PTV93306.1"/>
    <property type="molecule type" value="Genomic_DNA"/>
</dbReference>
<dbReference type="PROSITE" id="PS51202">
    <property type="entry name" value="RCK_C"/>
    <property type="match status" value="2"/>
</dbReference>
<evidence type="ECO:0000256" key="6">
    <source>
        <dbReference type="ARBA" id="ARBA00023136"/>
    </source>
</evidence>
<dbReference type="RefSeq" id="WP_108142448.1">
    <property type="nucleotide sequence ID" value="NZ_QAXS01000044.1"/>
</dbReference>
<evidence type="ECO:0000256" key="4">
    <source>
        <dbReference type="ARBA" id="ARBA00022737"/>
    </source>
</evidence>
<evidence type="ECO:0000313" key="10">
    <source>
        <dbReference type="Proteomes" id="UP000244089"/>
    </source>
</evidence>
<feature type="transmembrane region" description="Helical" evidence="7">
    <location>
        <begin position="28"/>
        <end position="46"/>
    </location>
</feature>
<proteinExistence type="predicted"/>
<feature type="transmembrane region" description="Helical" evidence="7">
    <location>
        <begin position="494"/>
        <end position="527"/>
    </location>
</feature>
<evidence type="ECO:0000259" key="8">
    <source>
        <dbReference type="PROSITE" id="PS51202"/>
    </source>
</evidence>
<dbReference type="SUPFAM" id="SSF116726">
    <property type="entry name" value="TrkA C-terminal domain-like"/>
    <property type="match status" value="2"/>
</dbReference>
<feature type="transmembrane region" description="Helical" evidence="7">
    <location>
        <begin position="52"/>
        <end position="70"/>
    </location>
</feature>
<feature type="transmembrane region" description="Helical" evidence="7">
    <location>
        <begin position="94"/>
        <end position="119"/>
    </location>
</feature>
<evidence type="ECO:0000256" key="5">
    <source>
        <dbReference type="ARBA" id="ARBA00022989"/>
    </source>
</evidence>
<evidence type="ECO:0000256" key="7">
    <source>
        <dbReference type="SAM" id="Phobius"/>
    </source>
</evidence>
<feature type="domain" description="RCK C-terminal" evidence="8">
    <location>
        <begin position="307"/>
        <end position="392"/>
    </location>
</feature>
<dbReference type="AlphaFoldDB" id="A0A2T5RG36"/>
<keyword evidence="2" id="KW-0813">Transport</keyword>
<dbReference type="InterPro" id="IPR004680">
    <property type="entry name" value="Cit_transptr-like_dom"/>
</dbReference>
<feature type="transmembrane region" description="Helical" evidence="7">
    <location>
        <begin position="578"/>
        <end position="599"/>
    </location>
</feature>
<keyword evidence="4" id="KW-0677">Repeat</keyword>
<sequence length="604" mass="66322">MDFEIALTLIVLFTTIILFITETFRVDIIAIIVMLTLGWTGLLTPAEAFSGLSSNAVIAIIAIMIIGYGMEQSGVMQKITRPLLKIAGENEKKLTAILSLSAGLVSALMQNIGVIALFLPVVRKITAKLNLSLRKVLMPVGFAVILGGNLTMVGAGNLIILNDLLLQQDAEAFNLFAVFPIGLPILLFGIAYFYFFSKKLLPAEIKKEEGFLEKQQRLISNWELATTVHSYLITDDSLLLNKTLEESKLWSSYNLYLLAIKEGDDIAYAPWRFTRFASGQEVIIMGEEDNLNSFAEDHNLSSKGKYNDYLDHRELENTAFAELMIAPHSDMVGKSIREIALRKNYFINPVHLIRGKREITGDFSDFILRPGDILVVYGLNENIRRLKTETDLVLLTSLPEKTATNNKPFAAIGSFLLSILLIILGFNIGLAFFTGAVLIILSGIVKLKDLYQAVDWKTVFLLSGLIPLGIAMEKTGAASYLANLLIMPLQEAPVFLILLTVSLLASIFTLFMSNVAATVVLVPLVMIIGNQIGISARGLALLAAVSASNSFILPTYQVNAYFMSAGDYKSSDYLKAGALLSSAYIFISSLTQLSALEIINDFLI</sequence>
<comment type="subcellular location">
    <subcellularLocation>
        <location evidence="1">Membrane</location>
        <topology evidence="1">Multi-pass membrane protein</topology>
    </subcellularLocation>
</comment>
<dbReference type="Proteomes" id="UP000244089">
    <property type="component" value="Unassembled WGS sequence"/>
</dbReference>
<dbReference type="OrthoDB" id="9765532at2"/>
<protein>
    <submittedName>
        <fullName evidence="9">Di/tricarboxylate transporter</fullName>
    </submittedName>
</protein>
<name>A0A2T5RG36_9FIRM</name>
<feature type="transmembrane region" description="Helical" evidence="7">
    <location>
        <begin position="539"/>
        <end position="558"/>
    </location>
</feature>
<gene>
    <name evidence="9" type="ORF">C8C76_14420</name>
</gene>
<dbReference type="InterPro" id="IPR036721">
    <property type="entry name" value="RCK_C_sf"/>
</dbReference>
<accession>A0A2T5RG36</accession>
<comment type="caution">
    <text evidence="9">The sequence shown here is derived from an EMBL/GenBank/DDBJ whole genome shotgun (WGS) entry which is preliminary data.</text>
</comment>
<feature type="transmembrane region" description="Helical" evidence="7">
    <location>
        <begin position="415"/>
        <end position="447"/>
    </location>
</feature>
<feature type="transmembrane region" description="Helical" evidence="7">
    <location>
        <begin position="6"/>
        <end position="21"/>
    </location>
</feature>
<dbReference type="Pfam" id="PF03600">
    <property type="entry name" value="CitMHS"/>
    <property type="match status" value="1"/>
</dbReference>
<dbReference type="GO" id="GO:0005886">
    <property type="term" value="C:plasma membrane"/>
    <property type="evidence" value="ECO:0007669"/>
    <property type="project" value="TreeGrafter"/>
</dbReference>
<dbReference type="GO" id="GO:0006813">
    <property type="term" value="P:potassium ion transport"/>
    <property type="evidence" value="ECO:0007669"/>
    <property type="project" value="InterPro"/>
</dbReference>
<dbReference type="PANTHER" id="PTHR43652:SF2">
    <property type="entry name" value="BASIC AMINO ACID ANTIPORTER YFCC-RELATED"/>
    <property type="match status" value="1"/>
</dbReference>
<evidence type="ECO:0000256" key="2">
    <source>
        <dbReference type="ARBA" id="ARBA00022448"/>
    </source>
</evidence>
<dbReference type="PANTHER" id="PTHR43652">
    <property type="entry name" value="BASIC AMINO ACID ANTIPORTER YFCC-RELATED"/>
    <property type="match status" value="1"/>
</dbReference>
<keyword evidence="5 7" id="KW-1133">Transmembrane helix</keyword>
<evidence type="ECO:0000256" key="1">
    <source>
        <dbReference type="ARBA" id="ARBA00004141"/>
    </source>
</evidence>
<reference evidence="9 10" key="1">
    <citation type="submission" date="2018-04" db="EMBL/GenBank/DDBJ databases">
        <title>Subsurface microbial communities from deep shales in Ohio and West Virginia, USA.</title>
        <authorList>
            <person name="Wrighton K."/>
        </authorList>
    </citation>
    <scope>NUCLEOTIDE SEQUENCE [LARGE SCALE GENOMIC DNA]</scope>
    <source>
        <strain evidence="9 10">WC1</strain>
    </source>
</reference>
<dbReference type="InterPro" id="IPR006037">
    <property type="entry name" value="RCK_C"/>
</dbReference>
<organism evidence="9 10">
    <name type="scientific">Halanaerobium saccharolyticum</name>
    <dbReference type="NCBI Taxonomy" id="43595"/>
    <lineage>
        <taxon>Bacteria</taxon>
        <taxon>Bacillati</taxon>
        <taxon>Bacillota</taxon>
        <taxon>Clostridia</taxon>
        <taxon>Halanaerobiales</taxon>
        <taxon>Halanaerobiaceae</taxon>
        <taxon>Halanaerobium</taxon>
    </lineage>
</organism>
<feature type="transmembrane region" description="Helical" evidence="7">
    <location>
        <begin position="173"/>
        <end position="195"/>
    </location>
</feature>
<keyword evidence="6 7" id="KW-0472">Membrane</keyword>